<dbReference type="SUPFAM" id="SSF56059">
    <property type="entry name" value="Glutathione synthetase ATP-binding domain-like"/>
    <property type="match status" value="1"/>
</dbReference>
<name>A0ABT9PC56_9ACTN</name>
<dbReference type="Gene3D" id="3.40.50.20">
    <property type="match status" value="1"/>
</dbReference>
<keyword evidence="1" id="KW-0812">Transmembrane</keyword>
<evidence type="ECO:0008006" key="4">
    <source>
        <dbReference type="Google" id="ProtNLM"/>
    </source>
</evidence>
<proteinExistence type="predicted"/>
<evidence type="ECO:0000256" key="1">
    <source>
        <dbReference type="SAM" id="Phobius"/>
    </source>
</evidence>
<protein>
    <recommendedName>
        <fullName evidence="4">ATP-grasp superfamily ATP-dependent carboligase</fullName>
    </recommendedName>
</protein>
<comment type="caution">
    <text evidence="2">The sequence shown here is derived from an EMBL/GenBank/DDBJ whole genome shotgun (WGS) entry which is preliminary data.</text>
</comment>
<evidence type="ECO:0000313" key="2">
    <source>
        <dbReference type="EMBL" id="MDP9830072.1"/>
    </source>
</evidence>
<feature type="transmembrane region" description="Helical" evidence="1">
    <location>
        <begin position="20"/>
        <end position="43"/>
    </location>
</feature>
<reference evidence="2 3" key="1">
    <citation type="submission" date="2023-07" db="EMBL/GenBank/DDBJ databases">
        <title>Sequencing the genomes of 1000 actinobacteria strains.</title>
        <authorList>
            <person name="Klenk H.-P."/>
        </authorList>
    </citation>
    <scope>NUCLEOTIDE SEQUENCE [LARGE SCALE GENOMIC DNA]</scope>
    <source>
        <strain evidence="2 3">DSM 44388</strain>
    </source>
</reference>
<keyword evidence="1" id="KW-1133">Transmembrane helix</keyword>
<dbReference type="Gene3D" id="3.30.470.20">
    <property type="entry name" value="ATP-grasp fold, B domain"/>
    <property type="match status" value="1"/>
</dbReference>
<keyword evidence="1" id="KW-0472">Membrane</keyword>
<accession>A0ABT9PC56</accession>
<keyword evidence="3" id="KW-1185">Reference proteome</keyword>
<sequence>MPSPSGTRSRLPSGHALKTVGALTLLTAALPVNLAVTAVALLAGGLRPPPPRDQPHARTVLISGGKMTKALQLARSFHADGHRVVLVEQARYRFTGHRYSNAVDAFHVVPPPADPGYAQALLDIVRAENVDVYVPVCSPAASLYDARAAPLLRPHCEVLHIDAELIETLDDKHAFIDLAASLGLPVPDSHRITDPGQLENFAFGTPGDHYVLKSIAYDPVHRLDLTPLPRPTPHETRAFARSRPISTENPWILQALVRGREFCTHATVHAGRVTVFCCCESSAFQVNYEIVEQPAIERWVRDFVGALDITGQISFDFMVDDDGRVHPIECNPRTHSAITLFHGHPGLARAYLDPDAPVVDRPAPGARPTYWIYHEIWRLISRPGTVRTRLRTVRRGRDAIFDPHDPLPFLLVHHLQIPALLLGNLRRGRPWIRIDFNIGKLVEPAGD</sequence>
<organism evidence="2 3">
    <name type="scientific">Kineosporia succinea</name>
    <dbReference type="NCBI Taxonomy" id="84632"/>
    <lineage>
        <taxon>Bacteria</taxon>
        <taxon>Bacillati</taxon>
        <taxon>Actinomycetota</taxon>
        <taxon>Actinomycetes</taxon>
        <taxon>Kineosporiales</taxon>
        <taxon>Kineosporiaceae</taxon>
        <taxon>Kineosporia</taxon>
    </lineage>
</organism>
<dbReference type="EMBL" id="JAUSQZ010000001">
    <property type="protein sequence ID" value="MDP9830072.1"/>
    <property type="molecule type" value="Genomic_DNA"/>
</dbReference>
<dbReference type="NCBIfam" id="NF005315">
    <property type="entry name" value="PRK06849.1"/>
    <property type="match status" value="1"/>
</dbReference>
<dbReference type="RefSeq" id="WP_307248907.1">
    <property type="nucleotide sequence ID" value="NZ_JAUSQZ010000001.1"/>
</dbReference>
<evidence type="ECO:0000313" key="3">
    <source>
        <dbReference type="Proteomes" id="UP001235712"/>
    </source>
</evidence>
<dbReference type="Proteomes" id="UP001235712">
    <property type="component" value="Unassembled WGS sequence"/>
</dbReference>
<gene>
    <name evidence="2" type="ORF">J2S57_005821</name>
</gene>